<dbReference type="SMART" id="SM00345">
    <property type="entry name" value="HTH_GNTR"/>
    <property type="match status" value="1"/>
</dbReference>
<dbReference type="GO" id="GO:0030170">
    <property type="term" value="F:pyridoxal phosphate binding"/>
    <property type="evidence" value="ECO:0007669"/>
    <property type="project" value="InterPro"/>
</dbReference>
<name>A0A975ESU2_9RHOB</name>
<dbReference type="Proteomes" id="UP000665026">
    <property type="component" value="Chromosome"/>
</dbReference>
<dbReference type="InterPro" id="IPR051446">
    <property type="entry name" value="HTH_trans_reg/aminotransferase"/>
</dbReference>
<dbReference type="PROSITE" id="PS50949">
    <property type="entry name" value="HTH_GNTR"/>
    <property type="match status" value="1"/>
</dbReference>
<evidence type="ECO:0000313" key="7">
    <source>
        <dbReference type="EMBL" id="QTN37575.1"/>
    </source>
</evidence>
<dbReference type="InterPro" id="IPR036388">
    <property type="entry name" value="WH-like_DNA-bd_sf"/>
</dbReference>
<proteinExistence type="inferred from homology"/>
<dbReference type="GO" id="GO:0003700">
    <property type="term" value="F:DNA-binding transcription factor activity"/>
    <property type="evidence" value="ECO:0007669"/>
    <property type="project" value="InterPro"/>
</dbReference>
<evidence type="ECO:0000256" key="4">
    <source>
        <dbReference type="ARBA" id="ARBA00023125"/>
    </source>
</evidence>
<dbReference type="AlphaFoldDB" id="A0A975ESU2"/>
<sequence>MIVTDTIWPPDFANISESKYIVLIQSLRAAVRSGELSVGFKLPPVRELAWQLGITPGTVARAYKMAVEEGLVETTVGRGTFVSEGERAEPVVEESLVSVYQDTDLNMRGVKVPEVGQDASIRQIMRQLGGEIGQNYVDCPTPDSDLAARQAVVDWIGPDRVGRLSADDIVLGLGAQHSVIMTLQACLYGPNPVILTEDLGYPGIRHAARLLRAQAVGVKMDQDGMRPDLLEEALRQHGGQALVTVAETHSPTTIRASETRRQEIAEIARRYQLQIIEDDCYCVCRTDRPTYRAIVPERAWYVSSLTKSVSAAVRFGYVACATGKASVARQVAQSTFYGLPTPILDLCTELLTSGEAERLRRLTSAKTEELVKIAVNILGKWDIRWRKEVPFIWLRLPQGWRGSTFTAACAAEKIGIKSADEFALQDGQAPNAVRIGINPQIPQAEFERALRRMSEMLENPPNSVDV</sequence>
<dbReference type="PANTHER" id="PTHR46577:SF1">
    <property type="entry name" value="HTH-TYPE TRANSCRIPTIONAL REGULATORY PROTEIN GABR"/>
    <property type="match status" value="1"/>
</dbReference>
<dbReference type="EMBL" id="CP060010">
    <property type="protein sequence ID" value="QTN37575.1"/>
    <property type="molecule type" value="Genomic_DNA"/>
</dbReference>
<evidence type="ECO:0000256" key="1">
    <source>
        <dbReference type="ARBA" id="ARBA00005384"/>
    </source>
</evidence>
<dbReference type="Pfam" id="PF00155">
    <property type="entry name" value="Aminotran_1_2"/>
    <property type="match status" value="1"/>
</dbReference>
<dbReference type="PANTHER" id="PTHR46577">
    <property type="entry name" value="HTH-TYPE TRANSCRIPTIONAL REGULATORY PROTEIN GABR"/>
    <property type="match status" value="1"/>
</dbReference>
<dbReference type="Pfam" id="PF00392">
    <property type="entry name" value="GntR"/>
    <property type="match status" value="1"/>
</dbReference>
<evidence type="ECO:0000259" key="6">
    <source>
        <dbReference type="PROSITE" id="PS50949"/>
    </source>
</evidence>
<feature type="domain" description="HTH gntR-type" evidence="6">
    <location>
        <begin position="17"/>
        <end position="85"/>
    </location>
</feature>
<keyword evidence="3" id="KW-0805">Transcription regulation</keyword>
<dbReference type="CDD" id="cd07377">
    <property type="entry name" value="WHTH_GntR"/>
    <property type="match status" value="1"/>
</dbReference>
<keyword evidence="7" id="KW-0032">Aminotransferase</keyword>
<dbReference type="InterPro" id="IPR036390">
    <property type="entry name" value="WH_DNA-bd_sf"/>
</dbReference>
<evidence type="ECO:0000256" key="3">
    <source>
        <dbReference type="ARBA" id="ARBA00023015"/>
    </source>
</evidence>
<keyword evidence="2" id="KW-0663">Pyridoxal phosphate</keyword>
<keyword evidence="7" id="KW-0808">Transferase</keyword>
<dbReference type="KEGG" id="cact:HZ995_15175"/>
<dbReference type="InterPro" id="IPR015424">
    <property type="entry name" value="PyrdxlP-dep_Trfase"/>
</dbReference>
<evidence type="ECO:0000256" key="2">
    <source>
        <dbReference type="ARBA" id="ARBA00022898"/>
    </source>
</evidence>
<dbReference type="InterPro" id="IPR000524">
    <property type="entry name" value="Tscrpt_reg_HTH_GntR"/>
</dbReference>
<dbReference type="Gene3D" id="3.40.640.10">
    <property type="entry name" value="Type I PLP-dependent aspartate aminotransferase-like (Major domain)"/>
    <property type="match status" value="1"/>
</dbReference>
<dbReference type="GO" id="GO:0003677">
    <property type="term" value="F:DNA binding"/>
    <property type="evidence" value="ECO:0007669"/>
    <property type="project" value="UniProtKB-KW"/>
</dbReference>
<accession>A0A975ESU2</accession>
<dbReference type="Gene3D" id="1.10.10.10">
    <property type="entry name" value="Winged helix-like DNA-binding domain superfamily/Winged helix DNA-binding domain"/>
    <property type="match status" value="1"/>
</dbReference>
<comment type="similarity">
    <text evidence="1">In the C-terminal section; belongs to the class-I pyridoxal-phosphate-dependent aminotransferase family.</text>
</comment>
<dbReference type="SUPFAM" id="SSF53383">
    <property type="entry name" value="PLP-dependent transferases"/>
    <property type="match status" value="1"/>
</dbReference>
<keyword evidence="4" id="KW-0238">DNA-binding</keyword>
<dbReference type="SUPFAM" id="SSF46785">
    <property type="entry name" value="Winged helix' DNA-binding domain"/>
    <property type="match status" value="1"/>
</dbReference>
<evidence type="ECO:0000256" key="5">
    <source>
        <dbReference type="ARBA" id="ARBA00023163"/>
    </source>
</evidence>
<reference evidence="7" key="1">
    <citation type="submission" date="2020-07" db="EMBL/GenBank/DDBJ databases">
        <title>Genome sequences of bacteria associated with the marine, planktonic diatom Thalassiosira profunda strain ECT2AJA-044.</title>
        <authorList>
            <person name="Gargas C.B."/>
            <person name="Roberts W.R."/>
            <person name="Alverson A.J."/>
        </authorList>
    </citation>
    <scope>NUCLEOTIDE SEQUENCE</scope>
    <source>
        <strain evidence="7">ECT2AJA-044</strain>
    </source>
</reference>
<dbReference type="InterPro" id="IPR004839">
    <property type="entry name" value="Aminotransferase_I/II_large"/>
</dbReference>
<organism evidence="7 8">
    <name type="scientific">Cognatishimia activa</name>
    <dbReference type="NCBI Taxonomy" id="1715691"/>
    <lineage>
        <taxon>Bacteria</taxon>
        <taxon>Pseudomonadati</taxon>
        <taxon>Pseudomonadota</taxon>
        <taxon>Alphaproteobacteria</taxon>
        <taxon>Rhodobacterales</taxon>
        <taxon>Paracoccaceae</taxon>
        <taxon>Cognatishimia</taxon>
    </lineage>
</organism>
<dbReference type="InterPro" id="IPR015421">
    <property type="entry name" value="PyrdxlP-dep_Trfase_major"/>
</dbReference>
<evidence type="ECO:0000313" key="8">
    <source>
        <dbReference type="Proteomes" id="UP000665026"/>
    </source>
</evidence>
<dbReference type="GO" id="GO:0008483">
    <property type="term" value="F:transaminase activity"/>
    <property type="evidence" value="ECO:0007669"/>
    <property type="project" value="UniProtKB-KW"/>
</dbReference>
<gene>
    <name evidence="7" type="ORF">HZ995_15175</name>
</gene>
<keyword evidence="5" id="KW-0804">Transcription</keyword>
<dbReference type="CDD" id="cd00609">
    <property type="entry name" value="AAT_like"/>
    <property type="match status" value="1"/>
</dbReference>
<protein>
    <submittedName>
        <fullName evidence="7">PLP-dependent aminotransferase family protein</fullName>
    </submittedName>
</protein>